<keyword evidence="3" id="KW-1185">Reference proteome</keyword>
<dbReference type="Pfam" id="PF03843">
    <property type="entry name" value="Slp"/>
    <property type="match status" value="1"/>
</dbReference>
<sequence length="185" mass="20896">MTVKTPVLLCVAAVLAGCATAPRPLRGEFAPLVPLQASEAQATGDAVRWGGRIVSVTPDERATCFEILGRDLGDTARPTRVADESNGRFLACRAGFYDPAIFTSERDVTVTGRIEGYELRPIGDYEYRYPRVAADVIYLWPERTEYRYDPYPVSFWPMYRPYFWGGYYRPVRVPYRQPAEAPSKP</sequence>
<dbReference type="EMBL" id="JACHHP010000001">
    <property type="protein sequence ID" value="MBB5206809.1"/>
    <property type="molecule type" value="Genomic_DNA"/>
</dbReference>
<gene>
    <name evidence="2" type="ORF">HNQ52_000325</name>
</gene>
<accession>A0A7W8D2R1</accession>
<dbReference type="PIRSF" id="PIRSF004982">
    <property type="entry name" value="SlP"/>
    <property type="match status" value="1"/>
</dbReference>
<feature type="signal peptide" evidence="1">
    <location>
        <begin position="1"/>
        <end position="21"/>
    </location>
</feature>
<dbReference type="RefSeq" id="WP_183959132.1">
    <property type="nucleotide sequence ID" value="NZ_JACHHP010000001.1"/>
</dbReference>
<dbReference type="PANTHER" id="PTHR37530">
    <property type="entry name" value="OUTER MEMBRANE PROTEIN SLP"/>
    <property type="match status" value="1"/>
</dbReference>
<protein>
    <submittedName>
        <fullName evidence="2">Outer membrane lipoprotein</fullName>
    </submittedName>
</protein>
<dbReference type="PANTHER" id="PTHR37530:SF1">
    <property type="entry name" value="OUTER MEMBRANE PROTEIN SLP"/>
    <property type="match status" value="1"/>
</dbReference>
<evidence type="ECO:0000256" key="1">
    <source>
        <dbReference type="SAM" id="SignalP"/>
    </source>
</evidence>
<evidence type="ECO:0000313" key="2">
    <source>
        <dbReference type="EMBL" id="MBB5206809.1"/>
    </source>
</evidence>
<comment type="caution">
    <text evidence="2">The sequence shown here is derived from an EMBL/GenBank/DDBJ whole genome shotgun (WGS) entry which is preliminary data.</text>
</comment>
<name>A0A7W8D2R1_9GAMM</name>
<reference evidence="2 3" key="1">
    <citation type="submission" date="2020-08" db="EMBL/GenBank/DDBJ databases">
        <title>Genomic Encyclopedia of Type Strains, Phase IV (KMG-IV): sequencing the most valuable type-strain genomes for metagenomic binning, comparative biology and taxonomic classification.</title>
        <authorList>
            <person name="Goeker M."/>
        </authorList>
    </citation>
    <scope>NUCLEOTIDE SEQUENCE [LARGE SCALE GENOMIC DNA]</scope>
    <source>
        <strain evidence="2 3">DSM 24163</strain>
    </source>
</reference>
<dbReference type="AlphaFoldDB" id="A0A7W8D2R1"/>
<organism evidence="2 3">
    <name type="scientific">Chiayiivirga flava</name>
    <dbReference type="NCBI Taxonomy" id="659595"/>
    <lineage>
        <taxon>Bacteria</taxon>
        <taxon>Pseudomonadati</taxon>
        <taxon>Pseudomonadota</taxon>
        <taxon>Gammaproteobacteria</taxon>
        <taxon>Lysobacterales</taxon>
        <taxon>Lysobacteraceae</taxon>
        <taxon>Chiayiivirga</taxon>
    </lineage>
</organism>
<dbReference type="Proteomes" id="UP000521199">
    <property type="component" value="Unassembled WGS sequence"/>
</dbReference>
<keyword evidence="2" id="KW-0449">Lipoprotein</keyword>
<dbReference type="InterPro" id="IPR004658">
    <property type="entry name" value="OMP_Slp"/>
</dbReference>
<dbReference type="PROSITE" id="PS51257">
    <property type="entry name" value="PROKAR_LIPOPROTEIN"/>
    <property type="match status" value="1"/>
</dbReference>
<dbReference type="GO" id="GO:0019867">
    <property type="term" value="C:outer membrane"/>
    <property type="evidence" value="ECO:0007669"/>
    <property type="project" value="InterPro"/>
</dbReference>
<keyword evidence="1" id="KW-0732">Signal</keyword>
<evidence type="ECO:0000313" key="3">
    <source>
        <dbReference type="Proteomes" id="UP000521199"/>
    </source>
</evidence>
<feature type="chain" id="PRO_5031156543" evidence="1">
    <location>
        <begin position="22"/>
        <end position="185"/>
    </location>
</feature>
<proteinExistence type="predicted"/>